<dbReference type="SUPFAM" id="SSF56235">
    <property type="entry name" value="N-terminal nucleophile aminohydrolases (Ntn hydrolases)"/>
    <property type="match status" value="1"/>
</dbReference>
<proteinExistence type="inferred from homology"/>
<organism evidence="5 6">
    <name type="scientific">Ideonella lacteola</name>
    <dbReference type="NCBI Taxonomy" id="2984193"/>
    <lineage>
        <taxon>Bacteria</taxon>
        <taxon>Pseudomonadati</taxon>
        <taxon>Pseudomonadota</taxon>
        <taxon>Betaproteobacteria</taxon>
        <taxon>Burkholderiales</taxon>
        <taxon>Sphaerotilaceae</taxon>
        <taxon>Ideonella</taxon>
    </lineage>
</organism>
<evidence type="ECO:0000256" key="1">
    <source>
        <dbReference type="ARBA" id="ARBA00009381"/>
    </source>
</evidence>
<sequence>MRAREDHRTPHLIVSAWRKAWPGWLAACCLSACTQAPIGPVAGAATEELPRAPEAATGLAAEVAPQRWSTWAVASANPDASDAGAEMLRRGGNALDAAIAVQLVLALVEPQSSGLGGGAFLMHWDGGTLQAWDGRETAPAAATESLFLDTQGRPMPFDAAVTGGRSVGTPGALRMLEVAHRQHGRLPWAQLFQPAITLAEQGFVVGPRLAGLLTSADGQALRQDRQAAGYFFHAPGGAPLAAGERVRNPAFAAVLRQVADEGSRAMHRGPIAADIVRRVREHPINPGVLALEDLETYAPKQREPMCTVWRQRYRVCGFPPPSSGHIAVMQMLGLLEAMPAPMPALQDGLPSAAFLHRYSEAARLAFADRAQYVADPDFVSPPAGRWSSLLDAGYLAERARLIDDARSMGVATAGQPEAVKTSGYAPQPAQPEHGTSHVSIVDADGHAVSMTTTIEAAFGSRVMSDGGTGLPGGFLLNNELTDFSFVPRDAQGRLVANRVQPGKRPRSSMSPTMVFDLQAPANQPLTMVMGSPGGSAIIHYNAKTLLGTLAWGLSPQATLDLPNFANDNGITRVESGRFPAATRQALQARGQRVAEQDLTSGSQVLMRVPGGWVGGADRRREGTVRGQ</sequence>
<comment type="similarity">
    <text evidence="1">Belongs to the gamma-glutamyltransferase family.</text>
</comment>
<dbReference type="EMBL" id="JBBUTG010000001">
    <property type="protein sequence ID" value="MEK8029595.1"/>
    <property type="molecule type" value="Genomic_DNA"/>
</dbReference>
<dbReference type="RefSeq" id="WP_341423931.1">
    <property type="nucleotide sequence ID" value="NZ_JBBUTG010000001.1"/>
</dbReference>
<dbReference type="PRINTS" id="PR01210">
    <property type="entry name" value="GGTRANSPTASE"/>
</dbReference>
<keyword evidence="3" id="KW-0378">Hydrolase</keyword>
<dbReference type="InterPro" id="IPR051792">
    <property type="entry name" value="GGT_bact"/>
</dbReference>
<evidence type="ECO:0000256" key="3">
    <source>
        <dbReference type="ARBA" id="ARBA00022801"/>
    </source>
</evidence>
<keyword evidence="2" id="KW-0808">Transferase</keyword>
<reference evidence="5 6" key="1">
    <citation type="submission" date="2024-04" db="EMBL/GenBank/DDBJ databases">
        <title>Novel species of the genus Ideonella isolated from streams.</title>
        <authorList>
            <person name="Lu H."/>
        </authorList>
    </citation>
    <scope>NUCLEOTIDE SEQUENCE [LARGE SCALE GENOMIC DNA]</scope>
    <source>
        <strain evidence="5 6">DXS29W</strain>
    </source>
</reference>
<dbReference type="PANTHER" id="PTHR43199:SF1">
    <property type="entry name" value="GLUTATHIONE HYDROLASE PROENZYME"/>
    <property type="match status" value="1"/>
</dbReference>
<dbReference type="Gene3D" id="1.10.246.130">
    <property type="match status" value="1"/>
</dbReference>
<keyword evidence="6" id="KW-1185">Reference proteome</keyword>
<dbReference type="Pfam" id="PF01019">
    <property type="entry name" value="G_glu_transpept"/>
    <property type="match status" value="1"/>
</dbReference>
<evidence type="ECO:0000256" key="4">
    <source>
        <dbReference type="ARBA" id="ARBA00023145"/>
    </source>
</evidence>
<accession>A0ABU9BKZ3</accession>
<keyword evidence="4" id="KW-0865">Zymogen</keyword>
<dbReference type="Proteomes" id="UP001371218">
    <property type="component" value="Unassembled WGS sequence"/>
</dbReference>
<dbReference type="InterPro" id="IPR029055">
    <property type="entry name" value="Ntn_hydrolases_N"/>
</dbReference>
<dbReference type="Gene3D" id="3.60.20.40">
    <property type="match status" value="1"/>
</dbReference>
<evidence type="ECO:0000256" key="2">
    <source>
        <dbReference type="ARBA" id="ARBA00022679"/>
    </source>
</evidence>
<dbReference type="PANTHER" id="PTHR43199">
    <property type="entry name" value="GLUTATHIONE HYDROLASE"/>
    <property type="match status" value="1"/>
</dbReference>
<gene>
    <name evidence="5" type="ORF">AACH06_02075</name>
</gene>
<evidence type="ECO:0000313" key="5">
    <source>
        <dbReference type="EMBL" id="MEK8029595.1"/>
    </source>
</evidence>
<dbReference type="InterPro" id="IPR043137">
    <property type="entry name" value="GGT_ssub_C"/>
</dbReference>
<evidence type="ECO:0000313" key="6">
    <source>
        <dbReference type="Proteomes" id="UP001371218"/>
    </source>
</evidence>
<name>A0ABU9BKZ3_9BURK</name>
<dbReference type="InterPro" id="IPR043138">
    <property type="entry name" value="GGT_lsub"/>
</dbReference>
<comment type="caution">
    <text evidence="5">The sequence shown here is derived from an EMBL/GenBank/DDBJ whole genome shotgun (WGS) entry which is preliminary data.</text>
</comment>
<protein>
    <submittedName>
        <fullName evidence="5">Gamma-glutamyltransferase family protein</fullName>
    </submittedName>
</protein>